<dbReference type="EMBL" id="QKZR01000007">
    <property type="protein sequence ID" value="PZX37091.1"/>
    <property type="molecule type" value="Genomic_DNA"/>
</dbReference>
<dbReference type="Proteomes" id="UP000248584">
    <property type="component" value="Unassembled WGS sequence"/>
</dbReference>
<dbReference type="RefSeq" id="WP_015363519.1">
    <property type="nucleotide sequence ID" value="NZ_QKZR01000007.1"/>
</dbReference>
<reference evidence="1 2" key="1">
    <citation type="submission" date="2018-06" db="EMBL/GenBank/DDBJ databases">
        <title>Genomic Encyclopedia of Archaeal and Bacterial Type Strains, Phase II (KMG-II): from individual species to whole genera.</title>
        <authorList>
            <person name="Goeker M."/>
        </authorList>
    </citation>
    <scope>NUCLEOTIDE SEQUENCE [LARGE SCALE GENOMIC DNA]</scope>
    <source>
        <strain evidence="1 2">DSM 17205</strain>
    </source>
</reference>
<proteinExistence type="predicted"/>
<accession>A0ABX5PUI3</accession>
<evidence type="ECO:0008006" key="3">
    <source>
        <dbReference type="Google" id="ProtNLM"/>
    </source>
</evidence>
<sequence length="148" mass="18086">MLNWNKENPEFILANYGKLQLHKNKTEFEWSGLIKMPISKALIELTIEVEDQNVPSNKQIKQIQEFEKRWKSINDKLFQYMEECYRDSKWEKTKSELQTMYFLSAINLKKENFEWWIVLEPEFDVTTNFNFFPRFTLKNDEIIWCNLN</sequence>
<evidence type="ECO:0000313" key="1">
    <source>
        <dbReference type="EMBL" id="PZX37091.1"/>
    </source>
</evidence>
<name>A0ABX5PUI3_9FLAO</name>
<organism evidence="1 2">
    <name type="scientific">Nonlabens dokdonensis</name>
    <dbReference type="NCBI Taxonomy" id="328515"/>
    <lineage>
        <taxon>Bacteria</taxon>
        <taxon>Pseudomonadati</taxon>
        <taxon>Bacteroidota</taxon>
        <taxon>Flavobacteriia</taxon>
        <taxon>Flavobacteriales</taxon>
        <taxon>Flavobacteriaceae</taxon>
        <taxon>Nonlabens</taxon>
    </lineage>
</organism>
<keyword evidence="2" id="KW-1185">Reference proteome</keyword>
<gene>
    <name evidence="1" type="ORF">LX97_03113</name>
</gene>
<comment type="caution">
    <text evidence="1">The sequence shown here is derived from an EMBL/GenBank/DDBJ whole genome shotgun (WGS) entry which is preliminary data.</text>
</comment>
<protein>
    <recommendedName>
        <fullName evidence="3">DUF2262 domain-containing protein</fullName>
    </recommendedName>
</protein>
<evidence type="ECO:0000313" key="2">
    <source>
        <dbReference type="Proteomes" id="UP000248584"/>
    </source>
</evidence>